<feature type="transmembrane region" description="Helical" evidence="9">
    <location>
        <begin position="247"/>
        <end position="264"/>
    </location>
</feature>
<sequence length="330" mass="36442">MAAVAKVDADGYPTFQLGKPRFDQSTFWGRYRHFLDVIDPRTLFTTKAGLSEASQLLEDYRNGNLPEGVSNKQLWEAQKIKTAILHPDTGEKIFMPFRMSGFVPFGTPIVVGMLLPNQTMATTIFWQWINQTHNACVNYANRNATKPTPVSRFVQGYLGAVTSAVGIAVGLNVLVKKARGFSPTTRMVVQRFIPFPAVATANVFNLVLMRNNEMREGIDVTDKEGHLVGTSKTAAKHALFETAVTRAFLPVPILLLPPLVMSAVERTAWLLARPRMVMPMHAVVCTAAFGFALPIAIALFPQYSEISTSKLEPEIQAATQELTVIYNKGL</sequence>
<gene>
    <name evidence="11" type="primary">LOC109485256</name>
</gene>
<evidence type="ECO:0000313" key="11">
    <source>
        <dbReference type="RefSeq" id="XP_019644288.1"/>
    </source>
</evidence>
<accession>A0A6P5A4A7</accession>
<reference evidence="11" key="1">
    <citation type="submission" date="2025-08" db="UniProtKB">
        <authorList>
            <consortium name="RefSeq"/>
        </authorList>
    </citation>
    <scope>IDENTIFICATION</scope>
    <source>
        <tissue evidence="11">Gonad</tissue>
    </source>
</reference>
<dbReference type="NCBIfam" id="TIGR00798">
    <property type="entry name" value="mtc"/>
    <property type="match status" value="1"/>
</dbReference>
<dbReference type="PANTHER" id="PTHR11153">
    <property type="entry name" value="SIDEROFLEXIN"/>
    <property type="match status" value="1"/>
</dbReference>
<keyword evidence="5" id="KW-0029">Amino-acid transport</keyword>
<dbReference type="GO" id="GO:1990542">
    <property type="term" value="P:mitochondrial transmembrane transport"/>
    <property type="evidence" value="ECO:0007669"/>
    <property type="project" value="TreeGrafter"/>
</dbReference>
<dbReference type="GO" id="GO:0015075">
    <property type="term" value="F:monoatomic ion transmembrane transporter activity"/>
    <property type="evidence" value="ECO:0007669"/>
    <property type="project" value="InterPro"/>
</dbReference>
<keyword evidence="4 9" id="KW-0812">Transmembrane</keyword>
<keyword evidence="10" id="KW-1185">Reference proteome</keyword>
<dbReference type="InterPro" id="IPR004686">
    <property type="entry name" value="Mtc"/>
</dbReference>
<evidence type="ECO:0000313" key="10">
    <source>
        <dbReference type="Proteomes" id="UP000515135"/>
    </source>
</evidence>
<dbReference type="Proteomes" id="UP000515135">
    <property type="component" value="Unplaced"/>
</dbReference>
<dbReference type="RefSeq" id="XP_019644288.1">
    <property type="nucleotide sequence ID" value="XM_019788729.1"/>
</dbReference>
<evidence type="ECO:0000256" key="9">
    <source>
        <dbReference type="RuleBase" id="RU362000"/>
    </source>
</evidence>
<evidence type="ECO:0000256" key="8">
    <source>
        <dbReference type="ARBA" id="ARBA00023136"/>
    </source>
</evidence>
<keyword evidence="6 9" id="KW-1133">Transmembrane helix</keyword>
<dbReference type="OrthoDB" id="6608471at2759"/>
<dbReference type="GeneID" id="109485256"/>
<dbReference type="GO" id="GO:0005743">
    <property type="term" value="C:mitochondrial inner membrane"/>
    <property type="evidence" value="ECO:0007669"/>
    <property type="project" value="TreeGrafter"/>
</dbReference>
<dbReference type="AlphaFoldDB" id="A0A6P5A4A7"/>
<evidence type="ECO:0000256" key="1">
    <source>
        <dbReference type="ARBA" id="ARBA00004225"/>
    </source>
</evidence>
<evidence type="ECO:0000256" key="5">
    <source>
        <dbReference type="ARBA" id="ARBA00022970"/>
    </source>
</evidence>
<organism evidence="10 11">
    <name type="scientific">Branchiostoma belcheri</name>
    <name type="common">Amphioxus</name>
    <dbReference type="NCBI Taxonomy" id="7741"/>
    <lineage>
        <taxon>Eukaryota</taxon>
        <taxon>Metazoa</taxon>
        <taxon>Chordata</taxon>
        <taxon>Cephalochordata</taxon>
        <taxon>Leptocardii</taxon>
        <taxon>Amphioxiformes</taxon>
        <taxon>Branchiostomatidae</taxon>
        <taxon>Branchiostoma</taxon>
    </lineage>
</organism>
<dbReference type="Pfam" id="PF03820">
    <property type="entry name" value="SFXNs"/>
    <property type="match status" value="1"/>
</dbReference>
<proteinExistence type="inferred from homology"/>
<evidence type="ECO:0000256" key="7">
    <source>
        <dbReference type="ARBA" id="ARBA00023128"/>
    </source>
</evidence>
<feature type="transmembrane region" description="Helical" evidence="9">
    <location>
        <begin position="276"/>
        <end position="300"/>
    </location>
</feature>
<name>A0A6P5A4A7_BRABE</name>
<feature type="transmembrane region" description="Helical" evidence="9">
    <location>
        <begin position="156"/>
        <end position="175"/>
    </location>
</feature>
<dbReference type="GO" id="GO:0006865">
    <property type="term" value="P:amino acid transport"/>
    <property type="evidence" value="ECO:0007669"/>
    <property type="project" value="UniProtKB-KW"/>
</dbReference>
<evidence type="ECO:0000256" key="4">
    <source>
        <dbReference type="ARBA" id="ARBA00022692"/>
    </source>
</evidence>
<dbReference type="PANTHER" id="PTHR11153:SF6">
    <property type="entry name" value="SIDEROFLEXIN-5"/>
    <property type="match status" value="1"/>
</dbReference>
<comment type="subcellular location">
    <subcellularLocation>
        <location evidence="1 9">Mitochondrion membrane</location>
        <topology evidence="1 9">Multi-pass membrane protein</topology>
    </subcellularLocation>
</comment>
<keyword evidence="3" id="KW-0813">Transport</keyword>
<protein>
    <recommendedName>
        <fullName evidence="9">Sidoreflexin</fullName>
    </recommendedName>
</protein>
<evidence type="ECO:0000256" key="2">
    <source>
        <dbReference type="ARBA" id="ARBA00005974"/>
    </source>
</evidence>
<evidence type="ECO:0000256" key="3">
    <source>
        <dbReference type="ARBA" id="ARBA00022448"/>
    </source>
</evidence>
<keyword evidence="8 9" id="KW-0472">Membrane</keyword>
<evidence type="ECO:0000256" key="6">
    <source>
        <dbReference type="ARBA" id="ARBA00022989"/>
    </source>
</evidence>
<comment type="similarity">
    <text evidence="2 9">Belongs to the sideroflexin family.</text>
</comment>
<feature type="transmembrane region" description="Helical" evidence="9">
    <location>
        <begin position="187"/>
        <end position="208"/>
    </location>
</feature>
<keyword evidence="7 9" id="KW-0496">Mitochondrion</keyword>